<gene>
    <name evidence="8" type="ORF">BRO54_3126</name>
</gene>
<dbReference type="AlphaFoldDB" id="A0A1Q5SQG5"/>
<evidence type="ECO:0000256" key="4">
    <source>
        <dbReference type="ARBA" id="ARBA00022692"/>
    </source>
</evidence>
<name>A0A1Q5SQG5_9BACL</name>
<proteinExistence type="inferred from homology"/>
<evidence type="ECO:0000256" key="7">
    <source>
        <dbReference type="RuleBase" id="RU362101"/>
    </source>
</evidence>
<reference evidence="8 9" key="1">
    <citation type="submission" date="2016-11" db="EMBL/GenBank/DDBJ databases">
        <authorList>
            <person name="Kadnikov V."/>
            <person name="Nazina T."/>
        </authorList>
    </citation>
    <scope>NUCLEOTIDE SEQUENCE [LARGE SCALE GENOMIC DNA]</scope>
    <source>
        <strain evidence="8 9">1017</strain>
    </source>
</reference>
<keyword evidence="5 7" id="KW-1133">Transmembrane helix</keyword>
<feature type="transmembrane region" description="Helical" evidence="7">
    <location>
        <begin position="132"/>
        <end position="152"/>
    </location>
</feature>
<reference evidence="9" key="2">
    <citation type="submission" date="2017-01" db="EMBL/GenBank/DDBJ databases">
        <title>Genome sequencing and annotation of Geobacillus sp. 1017, a Hydrocarbon-Oxidizing Thermophilic Bacterium Isolated from a Heavy Oil Reservoir (China).</title>
        <authorList>
            <person name="Kadnikov V.V."/>
            <person name="Mardanov A.V."/>
            <person name="Poltaraus A.B."/>
            <person name="Sokolova D.S."/>
            <person name="Semenova E.M."/>
            <person name="Ravin N.V."/>
            <person name="Tourova T.P."/>
            <person name="Nazina T.N."/>
        </authorList>
    </citation>
    <scope>NUCLEOTIDE SEQUENCE [LARGE SCALE GENOMIC DNA]</scope>
    <source>
        <strain evidence="9">1017</strain>
    </source>
</reference>
<dbReference type="Pfam" id="PF03824">
    <property type="entry name" value="NicO"/>
    <property type="match status" value="1"/>
</dbReference>
<comment type="similarity">
    <text evidence="7">Belongs to the NiCoT transporter (TC 2.A.52) family.</text>
</comment>
<protein>
    <recommendedName>
        <fullName evidence="7">Nickel/cobalt efflux system</fullName>
    </recommendedName>
</protein>
<dbReference type="EMBL" id="MQMG01000048">
    <property type="protein sequence ID" value="OKO90193.1"/>
    <property type="molecule type" value="Genomic_DNA"/>
</dbReference>
<sequence length="236" mass="25573">MMEWASYVMLAIFLGMRHGMDSDHVAAIADMVGSESRRRQQLALGIMYAIGHGAIVFVMGVAALVVGARLPESSAAAIELLVGGTLVLLGGMMLFSLFRQGEVKSRFQLLYEFGHTVTRWLRGRREMDSCRSFSHVGWAGALIIGIIHGIGVESPTQLAIITHAAGKVHVSAAVLQLVLFVAGLLIATIATAAGLSWGFWKAKQRERLFYVLGAVTGIYSIWLGMSMIIEIWRGGL</sequence>
<feature type="transmembrane region" description="Helical" evidence="7">
    <location>
        <begin position="208"/>
        <end position="229"/>
    </location>
</feature>
<keyword evidence="3" id="KW-0533">Nickel</keyword>
<evidence type="ECO:0000313" key="8">
    <source>
        <dbReference type="EMBL" id="OKO90193.1"/>
    </source>
</evidence>
<keyword evidence="4 7" id="KW-0812">Transmembrane</keyword>
<comment type="caution">
    <text evidence="8">The sequence shown here is derived from an EMBL/GenBank/DDBJ whole genome shotgun (WGS) entry which is preliminary data.</text>
</comment>
<dbReference type="GO" id="GO:0005886">
    <property type="term" value="C:plasma membrane"/>
    <property type="evidence" value="ECO:0007669"/>
    <property type="project" value="UniProtKB-SubCell"/>
</dbReference>
<evidence type="ECO:0000256" key="5">
    <source>
        <dbReference type="ARBA" id="ARBA00022989"/>
    </source>
</evidence>
<accession>A0A1Q5SQG5</accession>
<dbReference type="InterPro" id="IPR011541">
    <property type="entry name" value="Ni/Co_transpt_high_affinity"/>
</dbReference>
<keyword evidence="6 7" id="KW-0472">Membrane</keyword>
<feature type="transmembrane region" description="Helical" evidence="7">
    <location>
        <begin position="46"/>
        <end position="70"/>
    </location>
</feature>
<feature type="transmembrane region" description="Helical" evidence="7">
    <location>
        <begin position="172"/>
        <end position="196"/>
    </location>
</feature>
<dbReference type="GO" id="GO:0012505">
    <property type="term" value="C:endomembrane system"/>
    <property type="evidence" value="ECO:0007669"/>
    <property type="project" value="UniProtKB-SubCell"/>
</dbReference>
<evidence type="ECO:0000256" key="6">
    <source>
        <dbReference type="ARBA" id="ARBA00023136"/>
    </source>
</evidence>
<feature type="transmembrane region" description="Helical" evidence="7">
    <location>
        <begin position="76"/>
        <end position="98"/>
    </location>
</feature>
<organism evidence="8 9">
    <name type="scientific">Geobacillus proteiniphilus</name>
    <dbReference type="NCBI Taxonomy" id="860353"/>
    <lineage>
        <taxon>Bacteria</taxon>
        <taxon>Bacillati</taxon>
        <taxon>Bacillota</taxon>
        <taxon>Bacilli</taxon>
        <taxon>Bacillales</taxon>
        <taxon>Anoxybacillaceae</taxon>
        <taxon>Geobacillus</taxon>
    </lineage>
</organism>
<comment type="subcellular location">
    <subcellularLocation>
        <location evidence="7">Cell membrane</location>
        <topology evidence="7">Multi-pass membrane protein</topology>
    </subcellularLocation>
    <subcellularLocation>
        <location evidence="1">Endomembrane system</location>
        <topology evidence="1">Multi-pass membrane protein</topology>
    </subcellularLocation>
</comment>
<evidence type="ECO:0000256" key="1">
    <source>
        <dbReference type="ARBA" id="ARBA00004127"/>
    </source>
</evidence>
<keyword evidence="2 7" id="KW-0813">Transport</keyword>
<evidence type="ECO:0000256" key="2">
    <source>
        <dbReference type="ARBA" id="ARBA00022448"/>
    </source>
</evidence>
<dbReference type="GO" id="GO:0015099">
    <property type="term" value="F:nickel cation transmembrane transporter activity"/>
    <property type="evidence" value="ECO:0007669"/>
    <property type="project" value="UniProtKB-UniRule"/>
</dbReference>
<dbReference type="Proteomes" id="UP000186030">
    <property type="component" value="Unassembled WGS sequence"/>
</dbReference>
<evidence type="ECO:0000313" key="9">
    <source>
        <dbReference type="Proteomes" id="UP000186030"/>
    </source>
</evidence>
<evidence type="ECO:0000256" key="3">
    <source>
        <dbReference type="ARBA" id="ARBA00022596"/>
    </source>
</evidence>